<dbReference type="NCBIfam" id="TIGR00280">
    <property type="entry name" value="eL43_euk_arch"/>
    <property type="match status" value="1"/>
</dbReference>
<evidence type="ECO:0000256" key="1">
    <source>
        <dbReference type="ARBA" id="ARBA00008672"/>
    </source>
</evidence>
<proteinExistence type="inferred from homology"/>
<dbReference type="AlphaFoldDB" id="A0AAD9J4B8"/>
<evidence type="ECO:0000313" key="5">
    <source>
        <dbReference type="EMBL" id="KAK2146397.1"/>
    </source>
</evidence>
<dbReference type="GO" id="GO:0006412">
    <property type="term" value="P:translation"/>
    <property type="evidence" value="ECO:0007669"/>
    <property type="project" value="InterPro"/>
</dbReference>
<dbReference type="InterPro" id="IPR050522">
    <property type="entry name" value="Ribosomal_protein_eL43"/>
</dbReference>
<keyword evidence="4" id="KW-0687">Ribonucleoprotein</keyword>
<comment type="caution">
    <text evidence="5">The sequence shown here is derived from an EMBL/GenBank/DDBJ whole genome shotgun (WGS) entry which is preliminary data.</text>
</comment>
<gene>
    <name evidence="5" type="ORF">LSH36_611g03058</name>
</gene>
<dbReference type="NCBIfam" id="NF003058">
    <property type="entry name" value="PRK03976.1"/>
    <property type="match status" value="1"/>
</dbReference>
<accession>A0AAD9J4B8</accession>
<evidence type="ECO:0000256" key="3">
    <source>
        <dbReference type="ARBA" id="ARBA00022980"/>
    </source>
</evidence>
<evidence type="ECO:0000256" key="2">
    <source>
        <dbReference type="ARBA" id="ARBA00022833"/>
    </source>
</evidence>
<comment type="similarity">
    <text evidence="1">Belongs to the eukaryotic ribosomal protein eL43 family.</text>
</comment>
<evidence type="ECO:0000313" key="6">
    <source>
        <dbReference type="Proteomes" id="UP001208570"/>
    </source>
</evidence>
<dbReference type="InterPro" id="IPR011331">
    <property type="entry name" value="Ribosomal_eL37/eL43"/>
</dbReference>
<keyword evidence="3" id="KW-0689">Ribosomal protein</keyword>
<dbReference type="GO" id="GO:0022625">
    <property type="term" value="C:cytosolic large ribosomal subunit"/>
    <property type="evidence" value="ECO:0007669"/>
    <property type="project" value="UniProtKB-ARBA"/>
</dbReference>
<dbReference type="Pfam" id="PF01780">
    <property type="entry name" value="Ribosomal_L37ae"/>
    <property type="match status" value="1"/>
</dbReference>
<dbReference type="FunFam" id="2.20.25.30:FF:000002">
    <property type="entry name" value="60S ribosomal protein L37a"/>
    <property type="match status" value="1"/>
</dbReference>
<dbReference type="InterPro" id="IPR002674">
    <property type="entry name" value="Ribosomal_eL43"/>
</dbReference>
<reference evidence="5" key="1">
    <citation type="journal article" date="2023" name="Mol. Biol. Evol.">
        <title>Third-Generation Sequencing Reveals the Adaptive Role of the Epigenome in Three Deep-Sea Polychaetes.</title>
        <authorList>
            <person name="Perez M."/>
            <person name="Aroh O."/>
            <person name="Sun Y."/>
            <person name="Lan Y."/>
            <person name="Juniper S.K."/>
            <person name="Young C.R."/>
            <person name="Angers B."/>
            <person name="Qian P.Y."/>
        </authorList>
    </citation>
    <scope>NUCLEOTIDE SEQUENCE</scope>
    <source>
        <strain evidence="5">P08H-3</strain>
    </source>
</reference>
<protein>
    <recommendedName>
        <fullName evidence="7">60S ribosomal protein L37a</fullName>
    </recommendedName>
</protein>
<sequence length="150" mass="16786">MVARQLGCLMRQLDPMINDTTTICCSNPQQQAELASKQLIPQTYASIALFRFGVNAVTMAKRTKKVHITGKYGTRYGASLRKDVKKMEITQHSKYTCSFCGKDSMRRLAVGIWSCKSCKKTVAGGAYVYSTTAAAMVRSTIRRLREMKEI</sequence>
<evidence type="ECO:0000256" key="4">
    <source>
        <dbReference type="ARBA" id="ARBA00023274"/>
    </source>
</evidence>
<organism evidence="5 6">
    <name type="scientific">Paralvinella palmiformis</name>
    <dbReference type="NCBI Taxonomy" id="53620"/>
    <lineage>
        <taxon>Eukaryota</taxon>
        <taxon>Metazoa</taxon>
        <taxon>Spiralia</taxon>
        <taxon>Lophotrochozoa</taxon>
        <taxon>Annelida</taxon>
        <taxon>Polychaeta</taxon>
        <taxon>Sedentaria</taxon>
        <taxon>Canalipalpata</taxon>
        <taxon>Terebellida</taxon>
        <taxon>Terebelliformia</taxon>
        <taxon>Alvinellidae</taxon>
        <taxon>Paralvinella</taxon>
    </lineage>
</organism>
<keyword evidence="2" id="KW-0862">Zinc</keyword>
<evidence type="ECO:0008006" key="7">
    <source>
        <dbReference type="Google" id="ProtNLM"/>
    </source>
</evidence>
<dbReference type="GO" id="GO:0003735">
    <property type="term" value="F:structural constituent of ribosome"/>
    <property type="evidence" value="ECO:0007669"/>
    <property type="project" value="InterPro"/>
</dbReference>
<dbReference type="Gene3D" id="2.20.25.30">
    <property type="match status" value="1"/>
</dbReference>
<keyword evidence="6" id="KW-1185">Reference proteome</keyword>
<name>A0AAD9J4B8_9ANNE</name>
<dbReference type="Proteomes" id="UP001208570">
    <property type="component" value="Unassembled WGS sequence"/>
</dbReference>
<dbReference type="PANTHER" id="PTHR48129:SF1">
    <property type="entry name" value="LARGE RIBOSOMAL SUBUNIT PROTEIN EL43"/>
    <property type="match status" value="1"/>
</dbReference>
<dbReference type="EMBL" id="JAODUP010000611">
    <property type="protein sequence ID" value="KAK2146397.1"/>
    <property type="molecule type" value="Genomic_DNA"/>
</dbReference>
<dbReference type="InterPro" id="IPR011332">
    <property type="entry name" value="Ribosomal_zn-bd"/>
</dbReference>
<dbReference type="SUPFAM" id="SSF57829">
    <property type="entry name" value="Zn-binding ribosomal proteins"/>
    <property type="match status" value="1"/>
</dbReference>
<dbReference type="PANTHER" id="PTHR48129">
    <property type="entry name" value="60S RIBOSOMAL PROTEIN L37A"/>
    <property type="match status" value="1"/>
</dbReference>
<dbReference type="HAMAP" id="MF_00327">
    <property type="entry name" value="Ribosomal_eL43"/>
    <property type="match status" value="1"/>
</dbReference>